<dbReference type="EMBL" id="ONZG01000005">
    <property type="protein sequence ID" value="SPJ28829.1"/>
    <property type="molecule type" value="Genomic_DNA"/>
</dbReference>
<keyword evidence="2" id="KW-0812">Transmembrane</keyword>
<gene>
    <name evidence="3" type="ORF">TRM7615_02337</name>
</gene>
<dbReference type="OrthoDB" id="9823273at2"/>
<reference evidence="4" key="1">
    <citation type="submission" date="2018-03" db="EMBL/GenBank/DDBJ databases">
        <authorList>
            <person name="Rodrigo-Torres L."/>
            <person name="Arahal R. D."/>
            <person name="Lucena T."/>
        </authorList>
    </citation>
    <scope>NUCLEOTIDE SEQUENCE [LARGE SCALE GENOMIC DNA]</scope>
    <source>
        <strain evidence="4">CECT 7615</strain>
    </source>
</reference>
<name>A0A2R8C8S2_9RHOB</name>
<organism evidence="3 4">
    <name type="scientific">Falsiruegeria mediterranea M17</name>
    <dbReference type="NCBI Taxonomy" id="1200281"/>
    <lineage>
        <taxon>Bacteria</taxon>
        <taxon>Pseudomonadati</taxon>
        <taxon>Pseudomonadota</taxon>
        <taxon>Alphaproteobacteria</taxon>
        <taxon>Rhodobacterales</taxon>
        <taxon>Roseobacteraceae</taxon>
        <taxon>Falsiruegeria</taxon>
    </lineage>
</organism>
<accession>A0A2R8C8S2</accession>
<keyword evidence="2" id="KW-0472">Membrane</keyword>
<evidence type="ECO:0000256" key="1">
    <source>
        <dbReference type="SAM" id="MobiDB-lite"/>
    </source>
</evidence>
<sequence>MSDNTDPNNNPPNQQPTTAAAQQSITEPNPASASPTPQNGQNPGAPPSKWRKRLSDLSTVIRDFGIVAALISTPIIAFLFVIWDSVLRPRLTLEIMEELQKNEETYRKWHHTNVVNVLAGYKESIANVWLQTNETTIIEQLSTPNPNDFKALFKDDAFKKYFQEQVLLSVSDYSDEYVKELYDRYEHEPNMLKAWLAPVTDQVDAVYTLDLFYQKEPLKDDENRPILDDTGNPTFDRSFQISDQFYATNDQRFHINVRPETHGGFNEKFGQEAAVLAISIGTFSQNINVNGYQDDVTCIVRTALNNAPSGFVTVRADVKSLGPRDFNEPNTMDAQIPDGGFGMKIIMTAKKGRKKC</sequence>
<feature type="transmembrane region" description="Helical" evidence="2">
    <location>
        <begin position="60"/>
        <end position="83"/>
    </location>
</feature>
<keyword evidence="4" id="KW-1185">Reference proteome</keyword>
<feature type="region of interest" description="Disordered" evidence="1">
    <location>
        <begin position="1"/>
        <end position="51"/>
    </location>
</feature>
<evidence type="ECO:0000313" key="4">
    <source>
        <dbReference type="Proteomes" id="UP000244898"/>
    </source>
</evidence>
<proteinExistence type="predicted"/>
<feature type="compositionally biased region" description="Polar residues" evidence="1">
    <location>
        <begin position="24"/>
        <end position="42"/>
    </location>
</feature>
<evidence type="ECO:0000313" key="3">
    <source>
        <dbReference type="EMBL" id="SPJ28829.1"/>
    </source>
</evidence>
<protein>
    <submittedName>
        <fullName evidence="3">Uncharacterized protein</fullName>
    </submittedName>
</protein>
<dbReference type="AlphaFoldDB" id="A0A2R8C8S2"/>
<keyword evidence="2" id="KW-1133">Transmembrane helix</keyword>
<dbReference type="Proteomes" id="UP000244898">
    <property type="component" value="Unassembled WGS sequence"/>
</dbReference>
<evidence type="ECO:0000256" key="2">
    <source>
        <dbReference type="SAM" id="Phobius"/>
    </source>
</evidence>
<dbReference type="RefSeq" id="WP_125133672.1">
    <property type="nucleotide sequence ID" value="NZ_ONZG01000005.1"/>
</dbReference>